<protein>
    <recommendedName>
        <fullName evidence="5">Secreted protein</fullName>
    </recommendedName>
</protein>
<reference evidence="3 4" key="1">
    <citation type="journal article" date="2013" name="Genome Biol.">
        <title>The genome sequence of the most widely cultivated cacao type and its use to identify candidate genes regulating pod color.</title>
        <authorList>
            <person name="Motamayor J.C."/>
            <person name="Mockaitis K."/>
            <person name="Schmutz J."/>
            <person name="Haiminen N."/>
            <person name="Iii D.L."/>
            <person name="Cornejo O."/>
            <person name="Findley S.D."/>
            <person name="Zheng P."/>
            <person name="Utro F."/>
            <person name="Royaert S."/>
            <person name="Saski C."/>
            <person name="Jenkins J."/>
            <person name="Podicheti R."/>
            <person name="Zhao M."/>
            <person name="Scheffler B.E."/>
            <person name="Stack J.C."/>
            <person name="Feltus F.A."/>
            <person name="Mustiga G.M."/>
            <person name="Amores F."/>
            <person name="Phillips W."/>
            <person name="Marelli J.P."/>
            <person name="May G.D."/>
            <person name="Shapiro H."/>
            <person name="Ma J."/>
            <person name="Bustamante C.D."/>
            <person name="Schnell R.J."/>
            <person name="Main D."/>
            <person name="Gilbert D."/>
            <person name="Parida L."/>
            <person name="Kuhn D.N."/>
        </authorList>
    </citation>
    <scope>NUCLEOTIDE SEQUENCE [LARGE SCALE GENOMIC DNA]</scope>
    <source>
        <strain evidence="4">cv. Matina 1-6</strain>
    </source>
</reference>
<keyword evidence="2" id="KW-0732">Signal</keyword>
<dbReference type="HOGENOM" id="CLU_2780944_0_0_1"/>
<evidence type="ECO:0000256" key="1">
    <source>
        <dbReference type="SAM" id="MobiDB-lite"/>
    </source>
</evidence>
<dbReference type="EMBL" id="CM001879">
    <property type="protein sequence ID" value="EOX94283.1"/>
    <property type="molecule type" value="Genomic_DNA"/>
</dbReference>
<evidence type="ECO:0008006" key="5">
    <source>
        <dbReference type="Google" id="ProtNLM"/>
    </source>
</evidence>
<gene>
    <name evidence="3" type="ORF">TCM_003863</name>
</gene>
<name>A0A061DWA6_THECC</name>
<sequence length="69" mass="7489">MGGGMFCCLVIKFLILFPLRILSMPSIAKPITHGGQLTKTNHTQGKVTGEESNHAHAEATGRESNHPFE</sequence>
<feature type="chain" id="PRO_5001596599" description="Secreted protein" evidence="2">
    <location>
        <begin position="24"/>
        <end position="69"/>
    </location>
</feature>
<dbReference type="AlphaFoldDB" id="A0A061DWA6"/>
<feature type="region of interest" description="Disordered" evidence="1">
    <location>
        <begin position="32"/>
        <end position="69"/>
    </location>
</feature>
<feature type="signal peptide" evidence="2">
    <location>
        <begin position="1"/>
        <end position="23"/>
    </location>
</feature>
<evidence type="ECO:0000313" key="4">
    <source>
        <dbReference type="Proteomes" id="UP000026915"/>
    </source>
</evidence>
<evidence type="ECO:0000256" key="2">
    <source>
        <dbReference type="SAM" id="SignalP"/>
    </source>
</evidence>
<feature type="compositionally biased region" description="Polar residues" evidence="1">
    <location>
        <begin position="35"/>
        <end position="46"/>
    </location>
</feature>
<accession>A0A061DWA6</accession>
<proteinExistence type="predicted"/>
<evidence type="ECO:0000313" key="3">
    <source>
        <dbReference type="EMBL" id="EOX94283.1"/>
    </source>
</evidence>
<keyword evidence="4" id="KW-1185">Reference proteome</keyword>
<dbReference type="Proteomes" id="UP000026915">
    <property type="component" value="Chromosome 1"/>
</dbReference>
<dbReference type="Gramene" id="EOX94283">
    <property type="protein sequence ID" value="EOX94283"/>
    <property type="gene ID" value="TCM_003863"/>
</dbReference>
<organism evidence="3 4">
    <name type="scientific">Theobroma cacao</name>
    <name type="common">Cacao</name>
    <name type="synonym">Cocoa</name>
    <dbReference type="NCBI Taxonomy" id="3641"/>
    <lineage>
        <taxon>Eukaryota</taxon>
        <taxon>Viridiplantae</taxon>
        <taxon>Streptophyta</taxon>
        <taxon>Embryophyta</taxon>
        <taxon>Tracheophyta</taxon>
        <taxon>Spermatophyta</taxon>
        <taxon>Magnoliopsida</taxon>
        <taxon>eudicotyledons</taxon>
        <taxon>Gunneridae</taxon>
        <taxon>Pentapetalae</taxon>
        <taxon>rosids</taxon>
        <taxon>malvids</taxon>
        <taxon>Malvales</taxon>
        <taxon>Malvaceae</taxon>
        <taxon>Byttnerioideae</taxon>
        <taxon>Theobroma</taxon>
    </lineage>
</organism>
<feature type="compositionally biased region" description="Basic and acidic residues" evidence="1">
    <location>
        <begin position="48"/>
        <end position="69"/>
    </location>
</feature>